<comment type="caution">
    <text evidence="1">The sequence shown here is derived from an EMBL/GenBank/DDBJ whole genome shotgun (WGS) entry which is preliminary data.</text>
</comment>
<protein>
    <submittedName>
        <fullName evidence="1">Zinc finger and BTB domain-containing protein 20</fullName>
    </submittedName>
</protein>
<reference evidence="1 2" key="1">
    <citation type="journal article" date="2016" name="Genome Biol. Evol.">
        <title>Gene Family Evolution Reflects Adaptation to Soil Environmental Stressors in the Genome of the Collembolan Orchesella cincta.</title>
        <authorList>
            <person name="Faddeeva-Vakhrusheva A."/>
            <person name="Derks M.F."/>
            <person name="Anvar S.Y."/>
            <person name="Agamennone V."/>
            <person name="Suring W."/>
            <person name="Smit S."/>
            <person name="van Straalen N.M."/>
            <person name="Roelofs D."/>
        </authorList>
    </citation>
    <scope>NUCLEOTIDE SEQUENCE [LARGE SCALE GENOMIC DNA]</scope>
    <source>
        <tissue evidence="1">Mixed pool</tissue>
    </source>
</reference>
<proteinExistence type="predicted"/>
<evidence type="ECO:0000313" key="2">
    <source>
        <dbReference type="Proteomes" id="UP000094527"/>
    </source>
</evidence>
<name>A0A1D2M659_ORCCI</name>
<keyword evidence="2" id="KW-1185">Reference proteome</keyword>
<evidence type="ECO:0000313" key="1">
    <source>
        <dbReference type="EMBL" id="ODM88456.1"/>
    </source>
</evidence>
<accession>A0A1D2M659</accession>
<organism evidence="1 2">
    <name type="scientific">Orchesella cincta</name>
    <name type="common">Springtail</name>
    <name type="synonym">Podura cincta</name>
    <dbReference type="NCBI Taxonomy" id="48709"/>
    <lineage>
        <taxon>Eukaryota</taxon>
        <taxon>Metazoa</taxon>
        <taxon>Ecdysozoa</taxon>
        <taxon>Arthropoda</taxon>
        <taxon>Hexapoda</taxon>
        <taxon>Collembola</taxon>
        <taxon>Entomobryomorpha</taxon>
        <taxon>Entomobryoidea</taxon>
        <taxon>Orchesellidae</taxon>
        <taxon>Orchesellinae</taxon>
        <taxon>Orchesella</taxon>
    </lineage>
</organism>
<dbReference type="AlphaFoldDB" id="A0A1D2M659"/>
<dbReference type="EMBL" id="LJIJ01003580">
    <property type="protein sequence ID" value="ODM88456.1"/>
    <property type="molecule type" value="Genomic_DNA"/>
</dbReference>
<dbReference type="Proteomes" id="UP000094527">
    <property type="component" value="Unassembled WGS sequence"/>
</dbReference>
<dbReference type="OrthoDB" id="29221at2759"/>
<gene>
    <name evidence="1" type="ORF">Ocin01_18226</name>
</gene>
<sequence length="87" mass="10086">MNRSMDMHSELRSGSSKSVVELREENRHFPTSTIATDSVVNNIVVNTEDGNVCCYLCKRKFSCQQLYERHVAESELHRRNLETLIEL</sequence>